<dbReference type="AlphaFoldDB" id="A0A0F9IFJ6"/>
<evidence type="ECO:0000313" key="1">
    <source>
        <dbReference type="EMBL" id="KKL92575.1"/>
    </source>
</evidence>
<reference evidence="1" key="1">
    <citation type="journal article" date="2015" name="Nature">
        <title>Complex archaea that bridge the gap between prokaryotes and eukaryotes.</title>
        <authorList>
            <person name="Spang A."/>
            <person name="Saw J.H."/>
            <person name="Jorgensen S.L."/>
            <person name="Zaremba-Niedzwiedzka K."/>
            <person name="Martijn J."/>
            <person name="Lind A.E."/>
            <person name="van Eijk R."/>
            <person name="Schleper C."/>
            <person name="Guy L."/>
            <person name="Ettema T.J."/>
        </authorList>
    </citation>
    <scope>NUCLEOTIDE SEQUENCE</scope>
</reference>
<accession>A0A0F9IFJ6</accession>
<sequence>SRILHALPGLIHAALGKVTQLRDFQDHRIGAYKATEIGHPQAHDLIVAALDDGVISSSKIRPVLAEWRNPSHPEFADGLTGWRLLNAFTEVLKPRERGDDLQTLPAKTERLHAILDVACRVAA</sequence>
<gene>
    <name evidence="1" type="ORF">LCGC14_1883270</name>
</gene>
<protein>
    <submittedName>
        <fullName evidence="1">Uncharacterized protein</fullName>
    </submittedName>
</protein>
<organism evidence="1">
    <name type="scientific">marine sediment metagenome</name>
    <dbReference type="NCBI Taxonomy" id="412755"/>
    <lineage>
        <taxon>unclassified sequences</taxon>
        <taxon>metagenomes</taxon>
        <taxon>ecological metagenomes</taxon>
    </lineage>
</organism>
<proteinExistence type="predicted"/>
<name>A0A0F9IFJ6_9ZZZZ</name>
<feature type="non-terminal residue" evidence="1">
    <location>
        <position position="1"/>
    </location>
</feature>
<dbReference type="EMBL" id="LAZR01019425">
    <property type="protein sequence ID" value="KKL92575.1"/>
    <property type="molecule type" value="Genomic_DNA"/>
</dbReference>
<comment type="caution">
    <text evidence="1">The sequence shown here is derived from an EMBL/GenBank/DDBJ whole genome shotgun (WGS) entry which is preliminary data.</text>
</comment>